<accession>A0A392N2F7</accession>
<organism evidence="4 5">
    <name type="scientific">Trifolium medium</name>
    <dbReference type="NCBI Taxonomy" id="97028"/>
    <lineage>
        <taxon>Eukaryota</taxon>
        <taxon>Viridiplantae</taxon>
        <taxon>Streptophyta</taxon>
        <taxon>Embryophyta</taxon>
        <taxon>Tracheophyta</taxon>
        <taxon>Spermatophyta</taxon>
        <taxon>Magnoliopsida</taxon>
        <taxon>eudicotyledons</taxon>
        <taxon>Gunneridae</taxon>
        <taxon>Pentapetalae</taxon>
        <taxon>rosids</taxon>
        <taxon>fabids</taxon>
        <taxon>Fabales</taxon>
        <taxon>Fabaceae</taxon>
        <taxon>Papilionoideae</taxon>
        <taxon>50 kb inversion clade</taxon>
        <taxon>NPAAA clade</taxon>
        <taxon>Hologalegina</taxon>
        <taxon>IRL clade</taxon>
        <taxon>Trifolieae</taxon>
        <taxon>Trifolium</taxon>
    </lineage>
</organism>
<dbReference type="InterPro" id="IPR038408">
    <property type="entry name" value="GNK2_sf"/>
</dbReference>
<dbReference type="InterPro" id="IPR002902">
    <property type="entry name" value="GNK2"/>
</dbReference>
<comment type="caution">
    <text evidence="4">The sequence shown here is derived from an EMBL/GenBank/DDBJ whole genome shotgun (WGS) entry which is preliminary data.</text>
</comment>
<dbReference type="PROSITE" id="PS51473">
    <property type="entry name" value="GNK2"/>
    <property type="match status" value="1"/>
</dbReference>
<keyword evidence="2" id="KW-0677">Repeat</keyword>
<evidence type="ECO:0000256" key="1">
    <source>
        <dbReference type="ARBA" id="ARBA00022729"/>
    </source>
</evidence>
<dbReference type="EMBL" id="LXQA010023194">
    <property type="protein sequence ID" value="MCH92674.1"/>
    <property type="molecule type" value="Genomic_DNA"/>
</dbReference>
<feature type="domain" description="Gnk2-homologous" evidence="3">
    <location>
        <begin position="1"/>
        <end position="45"/>
    </location>
</feature>
<dbReference type="GO" id="GO:0016301">
    <property type="term" value="F:kinase activity"/>
    <property type="evidence" value="ECO:0007669"/>
    <property type="project" value="UniProtKB-KW"/>
</dbReference>
<protein>
    <submittedName>
        <fullName evidence="4">Cysteine-rich receptor-like protein kinase</fullName>
    </submittedName>
</protein>
<feature type="non-terminal residue" evidence="4">
    <location>
        <position position="1"/>
    </location>
</feature>
<evidence type="ECO:0000256" key="2">
    <source>
        <dbReference type="ARBA" id="ARBA00022737"/>
    </source>
</evidence>
<dbReference type="AlphaFoldDB" id="A0A392N2F7"/>
<keyword evidence="1" id="KW-0732">Signal</keyword>
<proteinExistence type="predicted"/>
<dbReference type="Proteomes" id="UP000265520">
    <property type="component" value="Unassembled WGS sequence"/>
</dbReference>
<evidence type="ECO:0000313" key="5">
    <source>
        <dbReference type="Proteomes" id="UP000265520"/>
    </source>
</evidence>
<keyword evidence="5" id="KW-1185">Reference proteome</keyword>
<dbReference type="Gene3D" id="3.30.430.20">
    <property type="entry name" value="Gnk2 domain, C-X8-C-X2-C motif"/>
    <property type="match status" value="1"/>
</dbReference>
<keyword evidence="4" id="KW-0418">Kinase</keyword>
<keyword evidence="4" id="KW-0675">Receptor</keyword>
<evidence type="ECO:0000313" key="4">
    <source>
        <dbReference type="EMBL" id="MCH92674.1"/>
    </source>
</evidence>
<reference evidence="4 5" key="1">
    <citation type="journal article" date="2018" name="Front. Plant Sci.">
        <title>Red Clover (Trifolium pratense) and Zigzag Clover (T. medium) - A Picture of Genomic Similarities and Differences.</title>
        <authorList>
            <person name="Dluhosova J."/>
            <person name="Istvanek J."/>
            <person name="Nedelnik J."/>
            <person name="Repkova J."/>
        </authorList>
    </citation>
    <scope>NUCLEOTIDE SEQUENCE [LARGE SCALE GENOMIC DNA]</scope>
    <source>
        <strain evidence="5">cv. 10/8</strain>
        <tissue evidence="4">Leaf</tissue>
    </source>
</reference>
<evidence type="ECO:0000259" key="3">
    <source>
        <dbReference type="PROSITE" id="PS51473"/>
    </source>
</evidence>
<sequence length="72" mass="7791">DLSSDDCTSCLKDVISTAIPWSVLGSVGGRILYPSCNLRFELFQFYVEGDEAQVPRSPPLLGDAGNSLLNNK</sequence>
<keyword evidence="4" id="KW-0808">Transferase</keyword>
<dbReference type="CDD" id="cd23509">
    <property type="entry name" value="Gnk2-like"/>
    <property type="match status" value="1"/>
</dbReference>
<name>A0A392N2F7_9FABA</name>